<evidence type="ECO:0000256" key="5">
    <source>
        <dbReference type="ARBA" id="ARBA00023251"/>
    </source>
</evidence>
<feature type="domain" description="Penicillin-binding protein dimerisation" evidence="7">
    <location>
        <begin position="62"/>
        <end position="175"/>
    </location>
</feature>
<gene>
    <name evidence="8" type="ORF">METZ01_LOCUS357931</name>
</gene>
<dbReference type="GO" id="GO:0046677">
    <property type="term" value="P:response to antibiotic"/>
    <property type="evidence" value="ECO:0007669"/>
    <property type="project" value="UniProtKB-KW"/>
</dbReference>
<evidence type="ECO:0000313" key="8">
    <source>
        <dbReference type="EMBL" id="SVD05077.1"/>
    </source>
</evidence>
<dbReference type="EC" id="3.5.2.6" evidence="2"/>
<dbReference type="Pfam" id="PF03717">
    <property type="entry name" value="PBP_dimer"/>
    <property type="match status" value="1"/>
</dbReference>
<dbReference type="InterPro" id="IPR005311">
    <property type="entry name" value="PBP_dimer"/>
</dbReference>
<name>A0A382S7B2_9ZZZZ</name>
<evidence type="ECO:0000256" key="1">
    <source>
        <dbReference type="ARBA" id="ARBA00001526"/>
    </source>
</evidence>
<dbReference type="GO" id="GO:0005886">
    <property type="term" value="C:plasma membrane"/>
    <property type="evidence" value="ECO:0007669"/>
    <property type="project" value="TreeGrafter"/>
</dbReference>
<feature type="non-terminal residue" evidence="8">
    <location>
        <position position="175"/>
    </location>
</feature>
<dbReference type="InterPro" id="IPR036138">
    <property type="entry name" value="PBP_dimer_sf"/>
</dbReference>
<keyword evidence="6" id="KW-0812">Transmembrane</keyword>
<dbReference type="InterPro" id="IPR050515">
    <property type="entry name" value="Beta-lactam/transpept"/>
</dbReference>
<dbReference type="PANTHER" id="PTHR30627">
    <property type="entry name" value="PEPTIDOGLYCAN D,D-TRANSPEPTIDASE"/>
    <property type="match status" value="1"/>
</dbReference>
<dbReference type="SUPFAM" id="SSF56519">
    <property type="entry name" value="Penicillin binding protein dimerisation domain"/>
    <property type="match status" value="1"/>
</dbReference>
<dbReference type="GO" id="GO:0008658">
    <property type="term" value="F:penicillin binding"/>
    <property type="evidence" value="ECO:0007669"/>
    <property type="project" value="InterPro"/>
</dbReference>
<proteinExistence type="predicted"/>
<keyword evidence="6" id="KW-0472">Membrane</keyword>
<dbReference type="GO" id="GO:0008800">
    <property type="term" value="F:beta-lactamase activity"/>
    <property type="evidence" value="ECO:0007669"/>
    <property type="project" value="UniProtKB-EC"/>
</dbReference>
<dbReference type="GO" id="GO:0071555">
    <property type="term" value="P:cell wall organization"/>
    <property type="evidence" value="ECO:0007669"/>
    <property type="project" value="TreeGrafter"/>
</dbReference>
<evidence type="ECO:0000259" key="7">
    <source>
        <dbReference type="Pfam" id="PF03717"/>
    </source>
</evidence>
<feature type="transmembrane region" description="Helical" evidence="6">
    <location>
        <begin position="20"/>
        <end position="39"/>
    </location>
</feature>
<evidence type="ECO:0000256" key="3">
    <source>
        <dbReference type="ARBA" id="ARBA00022729"/>
    </source>
</evidence>
<dbReference type="EMBL" id="UINC01126536">
    <property type="protein sequence ID" value="SVD05077.1"/>
    <property type="molecule type" value="Genomic_DNA"/>
</dbReference>
<evidence type="ECO:0000256" key="2">
    <source>
        <dbReference type="ARBA" id="ARBA00012865"/>
    </source>
</evidence>
<keyword evidence="3" id="KW-0732">Signal</keyword>
<keyword evidence="5" id="KW-0046">Antibiotic resistance</keyword>
<protein>
    <recommendedName>
        <fullName evidence="2">beta-lactamase</fullName>
        <ecNumber evidence="2">3.5.2.6</ecNumber>
    </recommendedName>
</protein>
<accession>A0A382S7B2</accession>
<organism evidence="8">
    <name type="scientific">marine metagenome</name>
    <dbReference type="NCBI Taxonomy" id="408172"/>
    <lineage>
        <taxon>unclassified sequences</taxon>
        <taxon>metagenomes</taxon>
        <taxon>ecological metagenomes</taxon>
    </lineage>
</organism>
<reference evidence="8" key="1">
    <citation type="submission" date="2018-05" db="EMBL/GenBank/DDBJ databases">
        <authorList>
            <person name="Lanie J.A."/>
            <person name="Ng W.-L."/>
            <person name="Kazmierczak K.M."/>
            <person name="Andrzejewski T.M."/>
            <person name="Davidsen T.M."/>
            <person name="Wayne K.J."/>
            <person name="Tettelin H."/>
            <person name="Glass J.I."/>
            <person name="Rusch D."/>
            <person name="Podicherti R."/>
            <person name="Tsui H.-C.T."/>
            <person name="Winkler M.E."/>
        </authorList>
    </citation>
    <scope>NUCLEOTIDE SEQUENCE</scope>
</reference>
<keyword evidence="4" id="KW-0378">Hydrolase</keyword>
<dbReference type="Gene3D" id="3.90.1310.10">
    <property type="entry name" value="Penicillin-binding protein 2a (Domain 2)"/>
    <property type="match status" value="1"/>
</dbReference>
<evidence type="ECO:0000256" key="6">
    <source>
        <dbReference type="SAM" id="Phobius"/>
    </source>
</evidence>
<comment type="catalytic activity">
    <reaction evidence="1">
        <text>a beta-lactam + H2O = a substituted beta-amino acid</text>
        <dbReference type="Rhea" id="RHEA:20401"/>
        <dbReference type="ChEBI" id="CHEBI:15377"/>
        <dbReference type="ChEBI" id="CHEBI:35627"/>
        <dbReference type="ChEBI" id="CHEBI:140347"/>
        <dbReference type="EC" id="3.5.2.6"/>
    </reaction>
</comment>
<keyword evidence="6" id="KW-1133">Transmembrane helix</keyword>
<dbReference type="AlphaFoldDB" id="A0A382S7B2"/>
<dbReference type="PANTHER" id="PTHR30627:SF6">
    <property type="entry name" value="BETA-LACTAMASE YBXI-RELATED"/>
    <property type="match status" value="1"/>
</dbReference>
<sequence>MLNFAETFQSKSKIITRRMFILSSLKVAIFVAIITRLFYLQISENIKWRTLSDKNRLREWKTVPQRGIIEDYFGTKIAKNTQVFQLHMIPEDVPNLEELFFRLSKIINFDKRTKNNLIKKLKKRKPWETIIISDNLSWSEFSRLNLFLHEMQGIKPVIAVARKYSEDGSSSHIIG</sequence>
<evidence type="ECO:0000256" key="4">
    <source>
        <dbReference type="ARBA" id="ARBA00022801"/>
    </source>
</evidence>